<name>A0A645DW13_9ZZZZ</name>
<protein>
    <recommendedName>
        <fullName evidence="2">RloB domain-containing protein</fullName>
    </recommendedName>
</protein>
<sequence>MSRRFKQKTRGNASKRKRSTVFIAAEGHNRTERNYFKGFIARHKNLALRMVPDSSTDPVRMAESLGDFMEESGFSSQDGDLAFCLIDHDCNHVKDDQIRQALKIAQDRGFHIILSNPCFELWFLCHFTSTPKNYASSKEVLKDIIHYLPGYGKSDEDLFMRTENLLPEAIENAKKLEKRCLEIGYTIHGHEFSPSTEVYRMTELMMAVNSRGI</sequence>
<accession>A0A645DW13</accession>
<dbReference type="AlphaFoldDB" id="A0A645DW13"/>
<dbReference type="InterPro" id="IPR025591">
    <property type="entry name" value="RloB"/>
</dbReference>
<comment type="caution">
    <text evidence="1">The sequence shown here is derived from an EMBL/GenBank/DDBJ whole genome shotgun (WGS) entry which is preliminary data.</text>
</comment>
<organism evidence="1">
    <name type="scientific">bioreactor metagenome</name>
    <dbReference type="NCBI Taxonomy" id="1076179"/>
    <lineage>
        <taxon>unclassified sequences</taxon>
        <taxon>metagenomes</taxon>
        <taxon>ecological metagenomes</taxon>
    </lineage>
</organism>
<gene>
    <name evidence="1" type="ORF">SDC9_140659</name>
</gene>
<dbReference type="Pfam" id="PF13707">
    <property type="entry name" value="RloB"/>
    <property type="match status" value="1"/>
</dbReference>
<reference evidence="1" key="1">
    <citation type="submission" date="2019-08" db="EMBL/GenBank/DDBJ databases">
        <authorList>
            <person name="Kucharzyk K."/>
            <person name="Murdoch R.W."/>
            <person name="Higgins S."/>
            <person name="Loffler F."/>
        </authorList>
    </citation>
    <scope>NUCLEOTIDE SEQUENCE</scope>
</reference>
<evidence type="ECO:0008006" key="2">
    <source>
        <dbReference type="Google" id="ProtNLM"/>
    </source>
</evidence>
<proteinExistence type="predicted"/>
<dbReference type="EMBL" id="VSSQ01040311">
    <property type="protein sequence ID" value="MPM93521.1"/>
    <property type="molecule type" value="Genomic_DNA"/>
</dbReference>
<evidence type="ECO:0000313" key="1">
    <source>
        <dbReference type="EMBL" id="MPM93521.1"/>
    </source>
</evidence>